<evidence type="ECO:0000256" key="1">
    <source>
        <dbReference type="SAM" id="SignalP"/>
    </source>
</evidence>
<evidence type="ECO:0000313" key="2">
    <source>
        <dbReference type="EMBL" id="VUZ39288.1"/>
    </source>
</evidence>
<evidence type="ECO:0008006" key="4">
    <source>
        <dbReference type="Google" id="ProtNLM"/>
    </source>
</evidence>
<dbReference type="EMBL" id="CABIJS010000011">
    <property type="protein sequence ID" value="VUZ39288.1"/>
    <property type="molecule type" value="Genomic_DNA"/>
</dbReference>
<name>A0A564XXL4_HYMDI</name>
<feature type="non-terminal residue" evidence="2">
    <location>
        <position position="72"/>
    </location>
</feature>
<proteinExistence type="predicted"/>
<keyword evidence="1" id="KW-0732">Signal</keyword>
<protein>
    <recommendedName>
        <fullName evidence="4">Secreted protein</fullName>
    </recommendedName>
</protein>
<dbReference type="AlphaFoldDB" id="A0A564XXL4"/>
<organism evidence="2 3">
    <name type="scientific">Hymenolepis diminuta</name>
    <name type="common">Rat tapeworm</name>
    <dbReference type="NCBI Taxonomy" id="6216"/>
    <lineage>
        <taxon>Eukaryota</taxon>
        <taxon>Metazoa</taxon>
        <taxon>Spiralia</taxon>
        <taxon>Lophotrochozoa</taxon>
        <taxon>Platyhelminthes</taxon>
        <taxon>Cestoda</taxon>
        <taxon>Eucestoda</taxon>
        <taxon>Cyclophyllidea</taxon>
        <taxon>Hymenolepididae</taxon>
        <taxon>Hymenolepis</taxon>
    </lineage>
</organism>
<dbReference type="Proteomes" id="UP000321570">
    <property type="component" value="Unassembled WGS sequence"/>
</dbReference>
<reference evidence="2 3" key="1">
    <citation type="submission" date="2019-07" db="EMBL/GenBank/DDBJ databases">
        <authorList>
            <person name="Jastrzebski P J."/>
            <person name="Paukszto L."/>
            <person name="Jastrzebski P J."/>
        </authorList>
    </citation>
    <scope>NUCLEOTIDE SEQUENCE [LARGE SCALE GENOMIC DNA]</scope>
    <source>
        <strain evidence="2 3">WMS-il1</strain>
    </source>
</reference>
<evidence type="ECO:0000313" key="3">
    <source>
        <dbReference type="Proteomes" id="UP000321570"/>
    </source>
</evidence>
<feature type="signal peptide" evidence="1">
    <location>
        <begin position="1"/>
        <end position="21"/>
    </location>
</feature>
<keyword evidence="3" id="KW-1185">Reference proteome</keyword>
<feature type="chain" id="PRO_5021975439" description="Secreted protein" evidence="1">
    <location>
        <begin position="22"/>
        <end position="72"/>
    </location>
</feature>
<gene>
    <name evidence="2" type="ORF">WMSIL1_LOCUS488</name>
</gene>
<accession>A0A564XXL4</accession>
<sequence length="72" mass="7863">MFGKMLHIDLPGFLSIMPCHAMPCTLLANSGVVSEPAESLTMLFSHPRGGQLICIVFIQQLLSNFTIERSGD</sequence>